<gene>
    <name evidence="5" type="ORF">MMF94_22685</name>
</gene>
<protein>
    <submittedName>
        <fullName evidence="5">FAD-dependent oxidoreductase</fullName>
    </submittedName>
</protein>
<keyword evidence="6" id="KW-1185">Reference proteome</keyword>
<evidence type="ECO:0000313" key="5">
    <source>
        <dbReference type="EMBL" id="MCH6168510.1"/>
    </source>
</evidence>
<organism evidence="5 6">
    <name type="scientific">Pseudonocardia alaniniphila</name>
    <dbReference type="NCBI Taxonomy" id="75291"/>
    <lineage>
        <taxon>Bacteria</taxon>
        <taxon>Bacillati</taxon>
        <taxon>Actinomycetota</taxon>
        <taxon>Actinomycetes</taxon>
        <taxon>Pseudonocardiales</taxon>
        <taxon>Pseudonocardiaceae</taxon>
        <taxon>Pseudonocardia</taxon>
    </lineage>
</organism>
<name>A0ABS9TJ14_9PSEU</name>
<evidence type="ECO:0000259" key="4">
    <source>
        <dbReference type="Pfam" id="PF01494"/>
    </source>
</evidence>
<evidence type="ECO:0000313" key="6">
    <source>
        <dbReference type="Proteomes" id="UP001299970"/>
    </source>
</evidence>
<dbReference type="InterPro" id="IPR002938">
    <property type="entry name" value="FAD-bd"/>
</dbReference>
<dbReference type="EMBL" id="JAKXMK010000020">
    <property type="protein sequence ID" value="MCH6168510.1"/>
    <property type="molecule type" value="Genomic_DNA"/>
</dbReference>
<dbReference type="PANTHER" id="PTHR43004:SF19">
    <property type="entry name" value="BINDING MONOOXYGENASE, PUTATIVE (JCVI)-RELATED"/>
    <property type="match status" value="1"/>
</dbReference>
<comment type="caution">
    <text evidence="5">The sequence shown here is derived from an EMBL/GenBank/DDBJ whole genome shotgun (WGS) entry which is preliminary data.</text>
</comment>
<accession>A0ABS9TJ14</accession>
<proteinExistence type="predicted"/>
<keyword evidence="3" id="KW-0274">FAD</keyword>
<feature type="domain" description="FAD-binding" evidence="4">
    <location>
        <begin position="8"/>
        <end position="356"/>
    </location>
</feature>
<dbReference type="Gene3D" id="3.50.50.60">
    <property type="entry name" value="FAD/NAD(P)-binding domain"/>
    <property type="match status" value="2"/>
</dbReference>
<dbReference type="PANTHER" id="PTHR43004">
    <property type="entry name" value="TRK SYSTEM POTASSIUM UPTAKE PROTEIN"/>
    <property type="match status" value="1"/>
</dbReference>
<reference evidence="5 6" key="1">
    <citation type="submission" date="2022-03" db="EMBL/GenBank/DDBJ databases">
        <title>Pseudonocardia alaer sp. nov., a novel actinomycete isolated from reed forest soil.</title>
        <authorList>
            <person name="Wang L."/>
        </authorList>
    </citation>
    <scope>NUCLEOTIDE SEQUENCE [LARGE SCALE GENOMIC DNA]</scope>
    <source>
        <strain evidence="5 6">Y-16303</strain>
    </source>
</reference>
<sequence>MKNDATRDTDVLVIGAGPTGLTLAGELALAGAAVTVIERQETPSGQSRGGGISARTCEVLAMRGLIDAATDVAVERGAGGGHFAGLPVPLDARPWRTRHPDGLMIPQDRLEQVLESHVRELGAVVHRGTELTALTQGDDEVSATVTGPDGPAVLRSRYLVACDGGHSTVRRLTGVPFPGRAGTMAAVTADIELAAASETVPQAVGHISEHTRRGGGYWMLMHPLGDTTDPSTPHRVVFGGPEQATLPRDAPVTAAEVAAALTAVHGPETQLGRLRWGTRFSDATRQVTTYRHGPVLFAGDAAHIHPPMGGQGLNLGVQDAMNLGWKLAAQLRGDAPAGLLDSYHAERHPVAARVLAITRAQSVLMSPPPDADDVRALRDIMTDLARLPDANRYLAGMMSGLDLRYETSVEPLDDHPLVGTRMVDLSLETADGPTTVSTLLHSGRGLLLELGAGDAGEAADAVHPRVDRVLARVADSPVGTTVGADRVLVRPDGYVCWAGSDPAGSPEAALRRWFGAAVPVSSSAAVR</sequence>
<dbReference type="PRINTS" id="PR00420">
    <property type="entry name" value="RNGMNOXGNASE"/>
</dbReference>
<dbReference type="InterPro" id="IPR050641">
    <property type="entry name" value="RIFMO-like"/>
</dbReference>
<dbReference type="Pfam" id="PF21274">
    <property type="entry name" value="Rng_hyd_C"/>
    <property type="match status" value="1"/>
</dbReference>
<dbReference type="Proteomes" id="UP001299970">
    <property type="component" value="Unassembled WGS sequence"/>
</dbReference>
<dbReference type="SUPFAM" id="SSF51905">
    <property type="entry name" value="FAD/NAD(P)-binding domain"/>
    <property type="match status" value="1"/>
</dbReference>
<dbReference type="RefSeq" id="WP_241039161.1">
    <property type="nucleotide sequence ID" value="NZ_BAAAJF010000053.1"/>
</dbReference>
<evidence type="ECO:0000256" key="3">
    <source>
        <dbReference type="ARBA" id="ARBA00022827"/>
    </source>
</evidence>
<evidence type="ECO:0000256" key="2">
    <source>
        <dbReference type="ARBA" id="ARBA00022630"/>
    </source>
</evidence>
<dbReference type="Pfam" id="PF01494">
    <property type="entry name" value="FAD_binding_3"/>
    <property type="match status" value="1"/>
</dbReference>
<comment type="cofactor">
    <cofactor evidence="1">
        <name>FAD</name>
        <dbReference type="ChEBI" id="CHEBI:57692"/>
    </cofactor>
</comment>
<keyword evidence="2" id="KW-0285">Flavoprotein</keyword>
<dbReference type="Gene3D" id="3.40.30.120">
    <property type="match status" value="1"/>
</dbReference>
<evidence type="ECO:0000256" key="1">
    <source>
        <dbReference type="ARBA" id="ARBA00001974"/>
    </source>
</evidence>
<dbReference type="InterPro" id="IPR036188">
    <property type="entry name" value="FAD/NAD-bd_sf"/>
</dbReference>